<evidence type="ECO:0000313" key="2">
    <source>
        <dbReference type="EMBL" id="VEV96385.1"/>
    </source>
</evidence>
<feature type="domain" description="DUF427" evidence="1">
    <location>
        <begin position="62"/>
        <end position="153"/>
    </location>
</feature>
<organism evidence="2">
    <name type="scientific">Pseudomonas marincola</name>
    <dbReference type="NCBI Taxonomy" id="437900"/>
    <lineage>
        <taxon>Bacteria</taxon>
        <taxon>Pseudomonadati</taxon>
        <taxon>Pseudomonadota</taxon>
        <taxon>Gammaproteobacteria</taxon>
        <taxon>Pseudomonadales</taxon>
        <taxon>Pseudomonadaceae</taxon>
        <taxon>Pseudomonas</taxon>
    </lineage>
</organism>
<proteinExistence type="predicted"/>
<sequence length="195" mass="21668">MSTVDNTPSDLTDVPPELHAEVLKWRTVERLRPEHIVLAGPGQESVWDYPRPPRVEPVSATITVVFHGLTLASSQNAYRVIETSGAPVYYIPQSDINMECLEPSDRQTLCEWKGTSAYFNVNVNDHTAADAAWTYPQAWGEFAVISGYIAFHPAQMSECWVNQELARPQPGNYYGGWVTDAIVGPFKGEPGSEGW</sequence>
<accession>A0A653E133</accession>
<dbReference type="PANTHER" id="PTHR43058">
    <property type="entry name" value="SLR0655 PROTEIN"/>
    <property type="match status" value="1"/>
</dbReference>
<dbReference type="AlphaFoldDB" id="A0A653E133"/>
<dbReference type="PANTHER" id="PTHR43058:SF1">
    <property type="entry name" value="DUF427 DOMAIN-CONTAINING PROTEIN"/>
    <property type="match status" value="1"/>
</dbReference>
<reference evidence="2" key="1">
    <citation type="submission" date="2019-02" db="EMBL/GenBank/DDBJ databases">
        <authorList>
            <consortium name="Genoscope - CEA"/>
            <person name="William W."/>
        </authorList>
    </citation>
    <scope>NUCLEOTIDE SEQUENCE [LARGE SCALE GENOMIC DNA]</scope>
    <source>
        <strain evidence="2">YSy11</strain>
    </source>
</reference>
<evidence type="ECO:0000259" key="1">
    <source>
        <dbReference type="Pfam" id="PF04248"/>
    </source>
</evidence>
<dbReference type="EMBL" id="LR215729">
    <property type="protein sequence ID" value="VEV96385.1"/>
    <property type="molecule type" value="Genomic_DNA"/>
</dbReference>
<dbReference type="Pfam" id="PF04248">
    <property type="entry name" value="NTP_transf_9"/>
    <property type="match status" value="1"/>
</dbReference>
<dbReference type="InterPro" id="IPR038694">
    <property type="entry name" value="DUF427_sf"/>
</dbReference>
<dbReference type="RefSeq" id="WP_150547889.1">
    <property type="nucleotide sequence ID" value="NZ_LR215729.2"/>
</dbReference>
<protein>
    <recommendedName>
        <fullName evidence="1">DUF427 domain-containing protein</fullName>
    </recommendedName>
</protein>
<name>A0A653E133_9PSED</name>
<gene>
    <name evidence="2" type="ORF">PMYSY11_1338</name>
</gene>
<dbReference type="Gene3D" id="2.170.150.40">
    <property type="entry name" value="Domain of unknown function (DUF427)"/>
    <property type="match status" value="1"/>
</dbReference>
<dbReference type="InterPro" id="IPR007361">
    <property type="entry name" value="DUF427"/>
</dbReference>